<dbReference type="InterPro" id="IPR018933">
    <property type="entry name" value="Netrin_module_non-TIMP"/>
</dbReference>
<dbReference type="SMART" id="SM00063">
    <property type="entry name" value="FRI"/>
    <property type="match status" value="1"/>
</dbReference>
<feature type="compositionally biased region" description="Low complexity" evidence="10">
    <location>
        <begin position="337"/>
        <end position="356"/>
    </location>
</feature>
<comment type="similarity">
    <text evidence="2">Belongs to the secreted frizzled-related protein (sFRP) family.</text>
</comment>
<keyword evidence="5" id="KW-0879">Wnt signaling pathway</keyword>
<keyword evidence="3" id="KW-0217">Developmental protein</keyword>
<name>A0A9P0ABB0_BEMTA</name>
<dbReference type="FunFam" id="1.10.2000.10:FF:000001">
    <property type="entry name" value="secreted frizzled-related protein 2"/>
    <property type="match status" value="1"/>
</dbReference>
<evidence type="ECO:0000256" key="1">
    <source>
        <dbReference type="ARBA" id="ARBA00004613"/>
    </source>
</evidence>
<evidence type="ECO:0000259" key="12">
    <source>
        <dbReference type="PROSITE" id="PS50189"/>
    </source>
</evidence>
<dbReference type="KEGG" id="btab:109033529"/>
<evidence type="ECO:0000256" key="7">
    <source>
        <dbReference type="ARBA" id="ARBA00022782"/>
    </source>
</evidence>
<dbReference type="GO" id="GO:0005615">
    <property type="term" value="C:extracellular space"/>
    <property type="evidence" value="ECO:0007669"/>
    <property type="project" value="TreeGrafter"/>
</dbReference>
<evidence type="ECO:0000256" key="2">
    <source>
        <dbReference type="ARBA" id="ARBA00010054"/>
    </source>
</evidence>
<keyword evidence="8 9" id="KW-1015">Disulfide bond</keyword>
<dbReference type="SUPFAM" id="SSF63501">
    <property type="entry name" value="Frizzled cysteine-rich domain"/>
    <property type="match status" value="1"/>
</dbReference>
<dbReference type="PROSITE" id="PS50038">
    <property type="entry name" value="FZ"/>
    <property type="match status" value="1"/>
</dbReference>
<sequence>MLQALSRFNLATSLPFARRLPEMVRWVVFPVLLLATPLSGREPSGSVQGPLMVDWRSAGRNVQPTCVDIKAEMQLCHGIGYNKMRLPNLLGHDSIAEVVHQAASWVPLLNVRCHTHTQLFLCSLFSPVCLDRPIYPCRSLCQQVKQGCEKRMKTYGYPWPEMFECERFPEDDDMCISAHTRSRAPNEEGTVTSDEKCTVCNQPDTYENILDHFCRSDFAVRVKIQKVRKARLIGRKAKILKGGEKFLKQLKRPVMTLEPMQSCCQKMTSSSTDNFLVMGSVREAKVTPNFIMPWATKRSKSFKNAVRMFKKLNCSDSKLPQSLINAALTSSDPFYLPTSTSPQPTSPSTTTTTSKTPKMRQNRKKTSNFVLG</sequence>
<dbReference type="PROSITE" id="PS50189">
    <property type="entry name" value="NTR"/>
    <property type="match status" value="1"/>
</dbReference>
<keyword evidence="7" id="KW-0221">Differentiation</keyword>
<dbReference type="Pfam" id="PF01759">
    <property type="entry name" value="NTR"/>
    <property type="match status" value="1"/>
</dbReference>
<evidence type="ECO:0000256" key="5">
    <source>
        <dbReference type="ARBA" id="ARBA00022687"/>
    </source>
</evidence>
<evidence type="ECO:0000313" key="13">
    <source>
        <dbReference type="EMBL" id="CAH0388117.1"/>
    </source>
</evidence>
<evidence type="ECO:0000256" key="6">
    <source>
        <dbReference type="ARBA" id="ARBA00022729"/>
    </source>
</evidence>
<evidence type="ECO:0000256" key="9">
    <source>
        <dbReference type="PROSITE-ProRule" id="PRU00090"/>
    </source>
</evidence>
<keyword evidence="14" id="KW-1185">Reference proteome</keyword>
<comment type="subcellular location">
    <subcellularLocation>
        <location evidence="1">Secreted</location>
    </subcellularLocation>
</comment>
<dbReference type="PANTHER" id="PTHR11309:SF148">
    <property type="entry name" value="SECRETED FRIZZLED-RELATED PROTEIN 1"/>
    <property type="match status" value="1"/>
</dbReference>
<evidence type="ECO:0000256" key="10">
    <source>
        <dbReference type="SAM" id="MobiDB-lite"/>
    </source>
</evidence>
<feature type="compositionally biased region" description="Basic residues" evidence="10">
    <location>
        <begin position="357"/>
        <end position="366"/>
    </location>
</feature>
<reference evidence="13" key="1">
    <citation type="submission" date="2021-12" db="EMBL/GenBank/DDBJ databases">
        <authorList>
            <person name="King R."/>
        </authorList>
    </citation>
    <scope>NUCLEOTIDE SEQUENCE</scope>
</reference>
<gene>
    <name evidence="13" type="ORF">BEMITA_LOCUS7057</name>
</gene>
<keyword evidence="4" id="KW-0964">Secreted</keyword>
<evidence type="ECO:0000256" key="8">
    <source>
        <dbReference type="ARBA" id="ARBA00023157"/>
    </source>
</evidence>
<keyword evidence="6" id="KW-0732">Signal</keyword>
<feature type="domain" description="FZ" evidence="11">
    <location>
        <begin position="61"/>
        <end position="178"/>
    </location>
</feature>
<dbReference type="GO" id="GO:0035567">
    <property type="term" value="P:non-canonical Wnt signaling pathway"/>
    <property type="evidence" value="ECO:0007669"/>
    <property type="project" value="TreeGrafter"/>
</dbReference>
<dbReference type="InterPro" id="IPR036790">
    <property type="entry name" value="Frizzled_dom_sf"/>
</dbReference>
<accession>A0A9P0ABB0</accession>
<dbReference type="Proteomes" id="UP001152759">
    <property type="component" value="Chromosome 4"/>
</dbReference>
<dbReference type="GO" id="GO:0060070">
    <property type="term" value="P:canonical Wnt signaling pathway"/>
    <property type="evidence" value="ECO:0007669"/>
    <property type="project" value="TreeGrafter"/>
</dbReference>
<dbReference type="Pfam" id="PF01392">
    <property type="entry name" value="Fz"/>
    <property type="match status" value="1"/>
</dbReference>
<feature type="disulfide bond" evidence="9">
    <location>
        <begin position="141"/>
        <end position="165"/>
    </location>
</feature>
<comment type="caution">
    <text evidence="9">Lacks conserved residue(s) required for the propagation of feature annotation.</text>
</comment>
<dbReference type="GO" id="GO:0017147">
    <property type="term" value="F:Wnt-protein binding"/>
    <property type="evidence" value="ECO:0007669"/>
    <property type="project" value="TreeGrafter"/>
</dbReference>
<dbReference type="InterPro" id="IPR015526">
    <property type="entry name" value="Frizzled/SFRP"/>
</dbReference>
<feature type="region of interest" description="Disordered" evidence="10">
    <location>
        <begin position="335"/>
        <end position="372"/>
    </location>
</feature>
<proteinExistence type="inferred from homology"/>
<evidence type="ECO:0000313" key="14">
    <source>
        <dbReference type="Proteomes" id="UP001152759"/>
    </source>
</evidence>
<dbReference type="InterPro" id="IPR001134">
    <property type="entry name" value="Netrin_domain"/>
</dbReference>
<dbReference type="Gene3D" id="1.10.2000.10">
    <property type="entry name" value="Frizzled cysteine-rich domain"/>
    <property type="match status" value="1"/>
</dbReference>
<evidence type="ECO:0008006" key="15">
    <source>
        <dbReference type="Google" id="ProtNLM"/>
    </source>
</evidence>
<dbReference type="PANTHER" id="PTHR11309">
    <property type="entry name" value="FRIZZLED"/>
    <property type="match status" value="1"/>
</dbReference>
<feature type="disulfide bond" evidence="9">
    <location>
        <begin position="76"/>
        <end position="122"/>
    </location>
</feature>
<dbReference type="InterPro" id="IPR020067">
    <property type="entry name" value="Frizzled_dom"/>
</dbReference>
<evidence type="ECO:0000256" key="4">
    <source>
        <dbReference type="ARBA" id="ARBA00022525"/>
    </source>
</evidence>
<protein>
    <recommendedName>
        <fullName evidence="15">Secreted frizzled-related protein 5</fullName>
    </recommendedName>
</protein>
<feature type="domain" description="NTR" evidence="12">
    <location>
        <begin position="197"/>
        <end position="314"/>
    </location>
</feature>
<evidence type="ECO:0000256" key="3">
    <source>
        <dbReference type="ARBA" id="ARBA00022473"/>
    </source>
</evidence>
<evidence type="ECO:0000259" key="11">
    <source>
        <dbReference type="PROSITE" id="PS50038"/>
    </source>
</evidence>
<dbReference type="InterPro" id="IPR008993">
    <property type="entry name" value="TIMP-like_OB-fold"/>
</dbReference>
<dbReference type="Gene3D" id="2.40.50.120">
    <property type="match status" value="1"/>
</dbReference>
<organism evidence="13 14">
    <name type="scientific">Bemisia tabaci</name>
    <name type="common">Sweetpotato whitefly</name>
    <name type="synonym">Aleurodes tabaci</name>
    <dbReference type="NCBI Taxonomy" id="7038"/>
    <lineage>
        <taxon>Eukaryota</taxon>
        <taxon>Metazoa</taxon>
        <taxon>Ecdysozoa</taxon>
        <taxon>Arthropoda</taxon>
        <taxon>Hexapoda</taxon>
        <taxon>Insecta</taxon>
        <taxon>Pterygota</taxon>
        <taxon>Neoptera</taxon>
        <taxon>Paraneoptera</taxon>
        <taxon>Hemiptera</taxon>
        <taxon>Sternorrhyncha</taxon>
        <taxon>Aleyrodoidea</taxon>
        <taxon>Aleyrodidae</taxon>
        <taxon>Aleyrodinae</taxon>
        <taxon>Bemisia</taxon>
    </lineage>
</organism>
<dbReference type="AlphaFoldDB" id="A0A9P0ABB0"/>
<dbReference type="SUPFAM" id="SSF50242">
    <property type="entry name" value="TIMP-like"/>
    <property type="match status" value="1"/>
</dbReference>
<dbReference type="EMBL" id="OU963865">
    <property type="protein sequence ID" value="CAH0388117.1"/>
    <property type="molecule type" value="Genomic_DNA"/>
</dbReference>
<dbReference type="GO" id="GO:0030154">
    <property type="term" value="P:cell differentiation"/>
    <property type="evidence" value="ECO:0007669"/>
    <property type="project" value="UniProtKB-KW"/>
</dbReference>